<sequence>MTNRILRKNRKGMTLVELIVAMVILGIVMLAVTSFFLSSNKIYVVGRDQRSVQSESRLALDQILMDIRYAKEISLLPATLAQTEKSTTTYNYIYFKDGLIYRSIYNTATSTRNDQALQGNFSEAQSSFSKAGDTAIQIVVGNDEGSQSYIIDSTIQIPNLLLTNPKGKLTGDNMSKAVKFK</sequence>
<accession>A0A1M6IR57</accession>
<dbReference type="InterPro" id="IPR045584">
    <property type="entry name" value="Pilin-like"/>
</dbReference>
<proteinExistence type="predicted"/>
<dbReference type="OrthoDB" id="2055604at2"/>
<keyword evidence="3" id="KW-1185">Reference proteome</keyword>
<dbReference type="NCBIfam" id="TIGR02532">
    <property type="entry name" value="IV_pilin_GFxxxE"/>
    <property type="match status" value="1"/>
</dbReference>
<dbReference type="AlphaFoldDB" id="A0A1M6IR57"/>
<protein>
    <submittedName>
        <fullName evidence="2">Prepilin-type N-terminal cleavage/methylation domain-containing protein</fullName>
    </submittedName>
</protein>
<dbReference type="RefSeq" id="WP_073994119.1">
    <property type="nucleotide sequence ID" value="NZ_FQYT01000019.1"/>
</dbReference>
<dbReference type="Proteomes" id="UP000184342">
    <property type="component" value="Unassembled WGS sequence"/>
</dbReference>
<name>A0A1M6IR57_9FIRM</name>
<reference evidence="2 3" key="1">
    <citation type="submission" date="2016-11" db="EMBL/GenBank/DDBJ databases">
        <authorList>
            <person name="Jaros S."/>
            <person name="Januszkiewicz K."/>
            <person name="Wedrychowicz H."/>
        </authorList>
    </citation>
    <scope>NUCLEOTIDE SEQUENCE [LARGE SCALE GENOMIC DNA]</scope>
    <source>
        <strain evidence="2 3">DSM 15970</strain>
    </source>
</reference>
<keyword evidence="1" id="KW-0812">Transmembrane</keyword>
<keyword evidence="1" id="KW-1133">Transmembrane helix</keyword>
<dbReference type="EMBL" id="FQYT01000019">
    <property type="protein sequence ID" value="SHJ36996.1"/>
    <property type="molecule type" value="Genomic_DNA"/>
</dbReference>
<evidence type="ECO:0000313" key="3">
    <source>
        <dbReference type="Proteomes" id="UP000184342"/>
    </source>
</evidence>
<dbReference type="SUPFAM" id="SSF54523">
    <property type="entry name" value="Pili subunits"/>
    <property type="match status" value="1"/>
</dbReference>
<dbReference type="Pfam" id="PF07963">
    <property type="entry name" value="N_methyl"/>
    <property type="match status" value="1"/>
</dbReference>
<dbReference type="STRING" id="1122934.SAMN02745691_01831"/>
<organism evidence="2 3">
    <name type="scientific">Parasporobacterium paucivorans DSM 15970</name>
    <dbReference type="NCBI Taxonomy" id="1122934"/>
    <lineage>
        <taxon>Bacteria</taxon>
        <taxon>Bacillati</taxon>
        <taxon>Bacillota</taxon>
        <taxon>Clostridia</taxon>
        <taxon>Lachnospirales</taxon>
        <taxon>Lachnospiraceae</taxon>
        <taxon>Parasporobacterium</taxon>
    </lineage>
</organism>
<evidence type="ECO:0000313" key="2">
    <source>
        <dbReference type="EMBL" id="SHJ36996.1"/>
    </source>
</evidence>
<evidence type="ECO:0000256" key="1">
    <source>
        <dbReference type="SAM" id="Phobius"/>
    </source>
</evidence>
<dbReference type="InterPro" id="IPR012902">
    <property type="entry name" value="N_methyl_site"/>
</dbReference>
<keyword evidence="1" id="KW-0472">Membrane</keyword>
<gene>
    <name evidence="2" type="ORF">SAMN02745691_01831</name>
</gene>
<feature type="transmembrane region" description="Helical" evidence="1">
    <location>
        <begin position="12"/>
        <end position="37"/>
    </location>
</feature>
<dbReference type="PROSITE" id="PS00409">
    <property type="entry name" value="PROKAR_NTER_METHYL"/>
    <property type="match status" value="1"/>
</dbReference>